<dbReference type="STRING" id="463301.SAMN04487955_11755"/>
<protein>
    <submittedName>
        <fullName evidence="1">Uncharacterized protein</fullName>
    </submittedName>
</protein>
<sequence>MHSPIDSQEGSAGLWPNVTARLWDARAVASRAKQTHKRQGLRQLAEPFKESGVSRVLILSPPVRQ</sequence>
<reference evidence="2" key="1">
    <citation type="submission" date="2016-10" db="EMBL/GenBank/DDBJ databases">
        <authorList>
            <person name="Varghese N."/>
            <person name="Submissions S."/>
        </authorList>
    </citation>
    <scope>NUCLEOTIDE SEQUENCE [LARGE SCALE GENOMIC DNA]</scope>
    <source>
        <strain evidence="2">CGMCC 1.6981</strain>
    </source>
</reference>
<organism evidence="1 2">
    <name type="scientific">Halomonas korlensis</name>
    <dbReference type="NCBI Taxonomy" id="463301"/>
    <lineage>
        <taxon>Bacteria</taxon>
        <taxon>Pseudomonadati</taxon>
        <taxon>Pseudomonadota</taxon>
        <taxon>Gammaproteobacteria</taxon>
        <taxon>Oceanospirillales</taxon>
        <taxon>Halomonadaceae</taxon>
        <taxon>Halomonas</taxon>
    </lineage>
</organism>
<dbReference type="EMBL" id="FPBP01000017">
    <property type="protein sequence ID" value="SFU94983.1"/>
    <property type="molecule type" value="Genomic_DNA"/>
</dbReference>
<name>A0A1I7KC38_9GAMM</name>
<dbReference type="AlphaFoldDB" id="A0A1I7KC38"/>
<keyword evidence="2" id="KW-1185">Reference proteome</keyword>
<evidence type="ECO:0000313" key="1">
    <source>
        <dbReference type="EMBL" id="SFU94983.1"/>
    </source>
</evidence>
<evidence type="ECO:0000313" key="2">
    <source>
        <dbReference type="Proteomes" id="UP000198693"/>
    </source>
</evidence>
<gene>
    <name evidence="1" type="ORF">SAMN04487955_11755</name>
</gene>
<proteinExistence type="predicted"/>
<dbReference type="Proteomes" id="UP000198693">
    <property type="component" value="Unassembled WGS sequence"/>
</dbReference>
<accession>A0A1I7KC38</accession>